<dbReference type="GO" id="GO:0051082">
    <property type="term" value="F:unfolded protein binding"/>
    <property type="evidence" value="ECO:0007669"/>
    <property type="project" value="InterPro"/>
</dbReference>
<dbReference type="GO" id="GO:0030544">
    <property type="term" value="F:Hsp70 protein binding"/>
    <property type="evidence" value="ECO:0007669"/>
    <property type="project" value="InterPro"/>
</dbReference>
<name>A0A8H7R818_9FUNG</name>
<dbReference type="InterPro" id="IPR036869">
    <property type="entry name" value="J_dom_sf"/>
</dbReference>
<dbReference type="PROSITE" id="PS00636">
    <property type="entry name" value="DNAJ_1"/>
    <property type="match status" value="1"/>
</dbReference>
<proteinExistence type="predicted"/>
<dbReference type="AlphaFoldDB" id="A0A8H7R818"/>
<comment type="caution">
    <text evidence="2">The sequence shown here is derived from an EMBL/GenBank/DDBJ whole genome shotgun (WGS) entry which is preliminary data.</text>
</comment>
<keyword evidence="3" id="KW-1185">Reference proteome</keyword>
<dbReference type="Pfam" id="PF00226">
    <property type="entry name" value="DnaJ"/>
    <property type="match status" value="1"/>
</dbReference>
<dbReference type="PROSITE" id="PS50076">
    <property type="entry name" value="DNAJ_2"/>
    <property type="match status" value="1"/>
</dbReference>
<dbReference type="InterPro" id="IPR018253">
    <property type="entry name" value="DnaJ_domain_CS"/>
</dbReference>
<dbReference type="PRINTS" id="PR00625">
    <property type="entry name" value="JDOMAIN"/>
</dbReference>
<organism evidence="2 3">
    <name type="scientific">Mucor saturninus</name>
    <dbReference type="NCBI Taxonomy" id="64648"/>
    <lineage>
        <taxon>Eukaryota</taxon>
        <taxon>Fungi</taxon>
        <taxon>Fungi incertae sedis</taxon>
        <taxon>Mucoromycota</taxon>
        <taxon>Mucoromycotina</taxon>
        <taxon>Mucoromycetes</taxon>
        <taxon>Mucorales</taxon>
        <taxon>Mucorineae</taxon>
        <taxon>Mucoraceae</taxon>
        <taxon>Mucor</taxon>
    </lineage>
</organism>
<reference evidence="2" key="1">
    <citation type="submission" date="2020-12" db="EMBL/GenBank/DDBJ databases">
        <title>Metabolic potential, ecology and presence of endohyphal bacteria is reflected in genomic diversity of Mucoromycotina.</title>
        <authorList>
            <person name="Muszewska A."/>
            <person name="Okrasinska A."/>
            <person name="Steczkiewicz K."/>
            <person name="Drgas O."/>
            <person name="Orlowska M."/>
            <person name="Perlinska-Lenart U."/>
            <person name="Aleksandrzak-Piekarczyk T."/>
            <person name="Szatraj K."/>
            <person name="Zielenkiewicz U."/>
            <person name="Pilsyk S."/>
            <person name="Malc E."/>
            <person name="Mieczkowski P."/>
            <person name="Kruszewska J.S."/>
            <person name="Biernat P."/>
            <person name="Pawlowska J."/>
        </authorList>
    </citation>
    <scope>NUCLEOTIDE SEQUENCE</scope>
    <source>
        <strain evidence="2">WA0000017839</strain>
    </source>
</reference>
<dbReference type="PANTHER" id="PTHR45168">
    <property type="entry name" value="DNAJ HOMOLOG SUBFAMILY B MEMBER 2"/>
    <property type="match status" value="1"/>
</dbReference>
<evidence type="ECO:0000259" key="1">
    <source>
        <dbReference type="PROSITE" id="PS50076"/>
    </source>
</evidence>
<dbReference type="InterPro" id="IPR043183">
    <property type="entry name" value="DNJB2/6-like"/>
</dbReference>
<dbReference type="Gene3D" id="1.10.287.110">
    <property type="entry name" value="DnaJ domain"/>
    <property type="match status" value="1"/>
</dbReference>
<feature type="domain" description="J" evidence="1">
    <location>
        <begin position="2"/>
        <end position="66"/>
    </location>
</feature>
<dbReference type="InterPro" id="IPR001623">
    <property type="entry name" value="DnaJ_domain"/>
</dbReference>
<evidence type="ECO:0000313" key="2">
    <source>
        <dbReference type="EMBL" id="KAG2206246.1"/>
    </source>
</evidence>
<protein>
    <recommendedName>
        <fullName evidence="1">J domain-containing protein</fullName>
    </recommendedName>
</protein>
<dbReference type="SUPFAM" id="SSF46565">
    <property type="entry name" value="Chaperone J-domain"/>
    <property type="match status" value="1"/>
</dbReference>
<evidence type="ECO:0000313" key="3">
    <source>
        <dbReference type="Proteomes" id="UP000603453"/>
    </source>
</evidence>
<dbReference type="EMBL" id="JAEPRD010000031">
    <property type="protein sequence ID" value="KAG2206246.1"/>
    <property type="molecule type" value="Genomic_DNA"/>
</dbReference>
<dbReference type="CDD" id="cd06257">
    <property type="entry name" value="DnaJ"/>
    <property type="match status" value="1"/>
</dbReference>
<sequence>MDCYKELEISPDASEDDIRKAYKRLALKYHPDKNHEPGAAEKFKRISEAYQILTDPEKRNLYESQQFEDDGYEQPQSYSRGGARHYRYFHEDPLFAAFTFRNPDDIFRQFFGGQDPFNVLFNDPIMGGGGTRVVRDPFLSAFEGPTVNSNVFGSFNDGLSGASRSVSTTTTIVNGQKHTITKIQDANGTRIIEDYGDGHQRVTLNGKEQVPSSIDKKEQTQPVVTDHVPKQQKIDYEQPQRQSEESYRMPEISQTYTNNNINNGDYGNEHVNAYYQEDNSQKSPFRRLLSSLCCGFC</sequence>
<dbReference type="Proteomes" id="UP000603453">
    <property type="component" value="Unassembled WGS sequence"/>
</dbReference>
<dbReference type="SMART" id="SM00271">
    <property type="entry name" value="DnaJ"/>
    <property type="match status" value="1"/>
</dbReference>
<dbReference type="PANTHER" id="PTHR45168:SF3">
    <property type="entry name" value="DNAJ HEAT SHOCK PROTEIN FAMILY (HSP40) MEMBER B2"/>
    <property type="match status" value="1"/>
</dbReference>
<dbReference type="OrthoDB" id="10250354at2759"/>
<gene>
    <name evidence="2" type="ORF">INT47_007259</name>
</gene>
<accession>A0A8H7R818</accession>